<feature type="transmembrane region" description="Helical" evidence="7">
    <location>
        <begin position="182"/>
        <end position="205"/>
    </location>
</feature>
<sequence length="601" mass="62700">MLDTITQFVDIYSAQIGLALLLAIFAAFMTERFPPVVVGVTGAAVVMVLGFVSVADVRAVFSNSAPLAIGALFVLSGALVRTGAIEAVMGLLLRRAESKPRQIMVEVFGGTLAAAAFVNNTPVVIIMIPIVKKLAKTLGTSATRLLIPLSYLSILGGTLTLVGTSTNLLVDGVARGLGQPAFGVFEITGVGLITALTGALTLLLLGPRLLPDRPENAPADSEAHECLSELTVLPDSEMIGRAIEDISALKPERARILGLKRQGSFRRKGFESAFLEVGDRLVIAASPHELAAFAASSGFETGLAGLGGGLALHGDERPEDVTLYEATIAPTHPSIGRHLDEIPMLSRLRVRILGISRARHLPGPDLPTARLRAADTLLIAARPPELAQLQDNIHLAGVSTAKATPYRRAKAPIAVLTLLATVLAAALGVMPIEGLAIIGVAVVLITRTIDPAEAWAAIDGSLLVLIFAMLAIGTGFQNAGSVDLIVGAVAPLLTSAPLFLLILAVYTLTSLLTEAVTNNAVAVLLTPIVIGIGANMGIDPRPLVVAVMLAASASFATPIGYQTNTMVYAAADYRFSDFLKIGIPMNVIVGLAASISIYWLF</sequence>
<dbReference type="InterPro" id="IPR036721">
    <property type="entry name" value="RCK_C_sf"/>
</dbReference>
<comment type="subcellular location">
    <subcellularLocation>
        <location evidence="1">Membrane</location>
        <topology evidence="1">Multi-pass membrane protein</topology>
    </subcellularLocation>
</comment>
<dbReference type="Pfam" id="PF03600">
    <property type="entry name" value="CitMHS"/>
    <property type="match status" value="1"/>
</dbReference>
<dbReference type="RefSeq" id="WP_117352290.1">
    <property type="nucleotide sequence ID" value="NZ_CP020083.1"/>
</dbReference>
<keyword evidence="5 7" id="KW-1133">Transmembrane helix</keyword>
<dbReference type="InterPro" id="IPR051679">
    <property type="entry name" value="DASS-Related_Transporters"/>
</dbReference>
<feature type="transmembrane region" description="Helical" evidence="7">
    <location>
        <begin position="67"/>
        <end position="92"/>
    </location>
</feature>
<reference evidence="9 10" key="1">
    <citation type="submission" date="2017-03" db="EMBL/GenBank/DDBJ databases">
        <title>Complete genome sequence of Blastomonas fulva degrading microcsystin LR.</title>
        <authorList>
            <person name="Lee H.-g."/>
            <person name="Jin L."/>
            <person name="oh H.-M."/>
        </authorList>
    </citation>
    <scope>NUCLEOTIDE SEQUENCE [LARGE SCALE GENOMIC DNA]</scope>
    <source>
        <strain evidence="9 10">T2</strain>
    </source>
</reference>
<evidence type="ECO:0000256" key="1">
    <source>
        <dbReference type="ARBA" id="ARBA00004141"/>
    </source>
</evidence>
<dbReference type="PANTHER" id="PTHR43652:SF2">
    <property type="entry name" value="BASIC AMINO ACID ANTIPORTER YFCC-RELATED"/>
    <property type="match status" value="1"/>
</dbReference>
<dbReference type="EMBL" id="CP020083">
    <property type="protein sequence ID" value="ASR51707.1"/>
    <property type="molecule type" value="Genomic_DNA"/>
</dbReference>
<evidence type="ECO:0000256" key="7">
    <source>
        <dbReference type="SAM" id="Phobius"/>
    </source>
</evidence>
<keyword evidence="10" id="KW-1185">Reference proteome</keyword>
<feature type="domain" description="RCK C-terminal" evidence="8">
    <location>
        <begin position="310"/>
        <end position="395"/>
    </location>
</feature>
<feature type="transmembrane region" description="Helical" evidence="7">
    <location>
        <begin position="452"/>
        <end position="472"/>
    </location>
</feature>
<feature type="transmembrane region" description="Helical" evidence="7">
    <location>
        <begin position="484"/>
        <end position="508"/>
    </location>
</feature>
<feature type="domain" description="RCK C-terminal" evidence="8">
    <location>
        <begin position="215"/>
        <end position="299"/>
    </location>
</feature>
<gene>
    <name evidence="9" type="ORF">B5J99_09730</name>
</gene>
<dbReference type="PANTHER" id="PTHR43652">
    <property type="entry name" value="BASIC AMINO ACID ANTIPORTER YFCC-RELATED"/>
    <property type="match status" value="1"/>
</dbReference>
<feature type="transmembrane region" description="Helical" evidence="7">
    <location>
        <begin position="581"/>
        <end position="600"/>
    </location>
</feature>
<evidence type="ECO:0000256" key="6">
    <source>
        <dbReference type="ARBA" id="ARBA00023136"/>
    </source>
</evidence>
<evidence type="ECO:0000259" key="8">
    <source>
        <dbReference type="PROSITE" id="PS51202"/>
    </source>
</evidence>
<evidence type="ECO:0000256" key="2">
    <source>
        <dbReference type="ARBA" id="ARBA00022448"/>
    </source>
</evidence>
<feature type="transmembrane region" description="Helical" evidence="7">
    <location>
        <begin position="543"/>
        <end position="561"/>
    </location>
</feature>
<dbReference type="InterPro" id="IPR004680">
    <property type="entry name" value="Cit_transptr-like_dom"/>
</dbReference>
<keyword evidence="2" id="KW-0813">Transport</keyword>
<protein>
    <submittedName>
        <fullName evidence="9">SLC13 family permease</fullName>
    </submittedName>
</protein>
<dbReference type="PROSITE" id="PS51202">
    <property type="entry name" value="RCK_C"/>
    <property type="match status" value="2"/>
</dbReference>
<keyword evidence="3 7" id="KW-0812">Transmembrane</keyword>
<evidence type="ECO:0000256" key="3">
    <source>
        <dbReference type="ARBA" id="ARBA00022692"/>
    </source>
</evidence>
<evidence type="ECO:0000256" key="5">
    <source>
        <dbReference type="ARBA" id="ARBA00022989"/>
    </source>
</evidence>
<keyword evidence="4" id="KW-0677">Repeat</keyword>
<feature type="transmembrane region" description="Helical" evidence="7">
    <location>
        <begin position="520"/>
        <end position="538"/>
    </location>
</feature>
<dbReference type="Gene3D" id="3.30.70.1450">
    <property type="entry name" value="Regulator of K+ conductance, C-terminal domain"/>
    <property type="match status" value="2"/>
</dbReference>
<dbReference type="InterPro" id="IPR031312">
    <property type="entry name" value="Na/sul_symport_CS"/>
</dbReference>
<feature type="transmembrane region" description="Helical" evidence="7">
    <location>
        <begin position="413"/>
        <end position="446"/>
    </location>
</feature>
<name>A0ABN5B975_9SPHN</name>
<keyword evidence="6 7" id="KW-0472">Membrane</keyword>
<dbReference type="InterPro" id="IPR006037">
    <property type="entry name" value="RCK_C"/>
</dbReference>
<evidence type="ECO:0000256" key="4">
    <source>
        <dbReference type="ARBA" id="ARBA00022737"/>
    </source>
</evidence>
<feature type="transmembrane region" description="Helical" evidence="7">
    <location>
        <begin position="36"/>
        <end position="55"/>
    </location>
</feature>
<feature type="transmembrane region" description="Helical" evidence="7">
    <location>
        <begin position="112"/>
        <end position="131"/>
    </location>
</feature>
<dbReference type="PROSITE" id="PS01271">
    <property type="entry name" value="NA_SULFATE"/>
    <property type="match status" value="1"/>
</dbReference>
<evidence type="ECO:0000313" key="9">
    <source>
        <dbReference type="EMBL" id="ASR51707.1"/>
    </source>
</evidence>
<dbReference type="SUPFAM" id="SSF116726">
    <property type="entry name" value="TrkA C-terminal domain-like"/>
    <property type="match status" value="2"/>
</dbReference>
<dbReference type="Proteomes" id="UP000258016">
    <property type="component" value="Chromosome"/>
</dbReference>
<evidence type="ECO:0000313" key="10">
    <source>
        <dbReference type="Proteomes" id="UP000258016"/>
    </source>
</evidence>
<accession>A0ABN5B975</accession>
<feature type="transmembrane region" description="Helical" evidence="7">
    <location>
        <begin position="143"/>
        <end position="162"/>
    </location>
</feature>
<organism evidence="9 10">
    <name type="scientific">Blastomonas fulva</name>
    <dbReference type="NCBI Taxonomy" id="1550728"/>
    <lineage>
        <taxon>Bacteria</taxon>
        <taxon>Pseudomonadati</taxon>
        <taxon>Pseudomonadota</taxon>
        <taxon>Alphaproteobacteria</taxon>
        <taxon>Sphingomonadales</taxon>
        <taxon>Sphingomonadaceae</taxon>
        <taxon>Blastomonas</taxon>
    </lineage>
</organism>
<proteinExistence type="predicted"/>
<dbReference type="Pfam" id="PF02080">
    <property type="entry name" value="TrkA_C"/>
    <property type="match status" value="2"/>
</dbReference>
<feature type="transmembrane region" description="Helical" evidence="7">
    <location>
        <begin position="12"/>
        <end position="30"/>
    </location>
</feature>
<dbReference type="GeneID" id="303485847"/>